<evidence type="ECO:0000313" key="3">
    <source>
        <dbReference type="RefSeq" id="XP_052109521.1"/>
    </source>
</evidence>
<gene>
    <name evidence="3" type="primary">LOC110274635</name>
</gene>
<reference evidence="3" key="2">
    <citation type="submission" date="2025-08" db="UniProtKB">
        <authorList>
            <consortium name="RefSeq"/>
        </authorList>
    </citation>
    <scope>IDENTIFICATION</scope>
    <source>
        <tissue evidence="3">Whole plant</tissue>
    </source>
</reference>
<feature type="compositionally biased region" description="Basic residues" evidence="1">
    <location>
        <begin position="126"/>
        <end position="140"/>
    </location>
</feature>
<feature type="region of interest" description="Disordered" evidence="1">
    <location>
        <begin position="1"/>
        <end position="140"/>
    </location>
</feature>
<dbReference type="Proteomes" id="UP000515211">
    <property type="component" value="Chromosome 8"/>
</dbReference>
<evidence type="ECO:0000256" key="1">
    <source>
        <dbReference type="SAM" id="MobiDB-lite"/>
    </source>
</evidence>
<feature type="compositionally biased region" description="Polar residues" evidence="1">
    <location>
        <begin position="83"/>
        <end position="95"/>
    </location>
</feature>
<organism evidence="2 3">
    <name type="scientific">Arachis duranensis</name>
    <name type="common">Wild peanut</name>
    <dbReference type="NCBI Taxonomy" id="130453"/>
    <lineage>
        <taxon>Eukaryota</taxon>
        <taxon>Viridiplantae</taxon>
        <taxon>Streptophyta</taxon>
        <taxon>Embryophyta</taxon>
        <taxon>Tracheophyta</taxon>
        <taxon>Spermatophyta</taxon>
        <taxon>Magnoliopsida</taxon>
        <taxon>eudicotyledons</taxon>
        <taxon>Gunneridae</taxon>
        <taxon>Pentapetalae</taxon>
        <taxon>rosids</taxon>
        <taxon>fabids</taxon>
        <taxon>Fabales</taxon>
        <taxon>Fabaceae</taxon>
        <taxon>Papilionoideae</taxon>
        <taxon>50 kb inversion clade</taxon>
        <taxon>dalbergioids sensu lato</taxon>
        <taxon>Dalbergieae</taxon>
        <taxon>Pterocarpus clade</taxon>
        <taxon>Arachis</taxon>
    </lineage>
</organism>
<evidence type="ECO:0000313" key="2">
    <source>
        <dbReference type="Proteomes" id="UP000515211"/>
    </source>
</evidence>
<feature type="compositionally biased region" description="Polar residues" evidence="1">
    <location>
        <begin position="1"/>
        <end position="10"/>
    </location>
</feature>
<dbReference type="GeneID" id="110274635"/>
<name>A0A9C6T8V1_ARADU</name>
<feature type="compositionally biased region" description="Polar residues" evidence="1">
    <location>
        <begin position="38"/>
        <end position="65"/>
    </location>
</feature>
<dbReference type="RefSeq" id="XP_052109521.1">
    <property type="nucleotide sequence ID" value="XM_052253561.1"/>
</dbReference>
<dbReference type="AlphaFoldDB" id="A0A9C6T8V1"/>
<keyword evidence="2" id="KW-1185">Reference proteome</keyword>
<sequence length="140" mass="14875">MTLAHSSSSLAERDPHPSHPAPAVAERDLHPSHPATPITDSSLPPTDSTQHPATHQSPIQHSTHVPPSLPPSHRFKLGMEPESPSQFDVSLSENMGDTGLSPVPLPNESTSIRSPSALPAVPAPHRNTRKLASRGRGKTL</sequence>
<dbReference type="KEGG" id="adu:110274635"/>
<reference evidence="2" key="1">
    <citation type="journal article" date="2016" name="Nat. Genet.">
        <title>The genome sequences of Arachis duranensis and Arachis ipaensis, the diploid ancestors of cultivated peanut.</title>
        <authorList>
            <person name="Bertioli D.J."/>
            <person name="Cannon S.B."/>
            <person name="Froenicke L."/>
            <person name="Huang G."/>
            <person name="Farmer A.D."/>
            <person name="Cannon E.K."/>
            <person name="Liu X."/>
            <person name="Gao D."/>
            <person name="Clevenger J."/>
            <person name="Dash S."/>
            <person name="Ren L."/>
            <person name="Moretzsohn M.C."/>
            <person name="Shirasawa K."/>
            <person name="Huang W."/>
            <person name="Vidigal B."/>
            <person name="Abernathy B."/>
            <person name="Chu Y."/>
            <person name="Niederhuth C.E."/>
            <person name="Umale P."/>
            <person name="Araujo A.C."/>
            <person name="Kozik A."/>
            <person name="Kim K.D."/>
            <person name="Burow M.D."/>
            <person name="Varshney R.K."/>
            <person name="Wang X."/>
            <person name="Zhang X."/>
            <person name="Barkley N."/>
            <person name="Guimaraes P.M."/>
            <person name="Isobe S."/>
            <person name="Guo B."/>
            <person name="Liao B."/>
            <person name="Stalker H.T."/>
            <person name="Schmitz R.J."/>
            <person name="Scheffler B.E."/>
            <person name="Leal-Bertioli S.C."/>
            <person name="Xun X."/>
            <person name="Jackson S.A."/>
            <person name="Michelmore R."/>
            <person name="Ozias-Akins P."/>
        </authorList>
    </citation>
    <scope>NUCLEOTIDE SEQUENCE [LARGE SCALE GENOMIC DNA]</scope>
    <source>
        <strain evidence="2">cv. V14167</strain>
    </source>
</reference>
<protein>
    <submittedName>
        <fullName evidence="3">Proline-rich receptor-like protein kinase PERK2</fullName>
    </submittedName>
</protein>
<accession>A0A9C6T8V1</accession>
<proteinExistence type="predicted"/>